<dbReference type="EMBL" id="UASK01000006">
    <property type="protein sequence ID" value="SPX41920.1"/>
    <property type="molecule type" value="Genomic_DNA"/>
</dbReference>
<name>A0A2X1PNN0_HAEIF</name>
<accession>A0A2X1PNN0</accession>
<evidence type="ECO:0000313" key="2">
    <source>
        <dbReference type="Proteomes" id="UP000249936"/>
    </source>
</evidence>
<dbReference type="Proteomes" id="UP000249936">
    <property type="component" value="Unassembled WGS sequence"/>
</dbReference>
<protein>
    <submittedName>
        <fullName evidence="1">Sodium-dependent transporter</fullName>
    </submittedName>
</protein>
<dbReference type="AlphaFoldDB" id="A0A2X1PNN0"/>
<sequence>MKRHLSKWVSSGVLCIVLTSGVLAFMLFSEGAKVFSEGYEGYPKLVCKYLWLGECRLAYLSWHFSFLA</sequence>
<evidence type="ECO:0000313" key="1">
    <source>
        <dbReference type="EMBL" id="SPX41920.1"/>
    </source>
</evidence>
<reference evidence="1 2" key="1">
    <citation type="submission" date="2018-06" db="EMBL/GenBank/DDBJ databases">
        <authorList>
            <consortium name="Pathogen Informatics"/>
            <person name="Doyle S."/>
        </authorList>
    </citation>
    <scope>NUCLEOTIDE SEQUENCE [LARGE SCALE GENOMIC DNA]</scope>
    <source>
        <strain evidence="1 2">NCTC11872</strain>
    </source>
</reference>
<proteinExistence type="predicted"/>
<organism evidence="1 2">
    <name type="scientific">Haemophilus influenzae</name>
    <dbReference type="NCBI Taxonomy" id="727"/>
    <lineage>
        <taxon>Bacteria</taxon>
        <taxon>Pseudomonadati</taxon>
        <taxon>Pseudomonadota</taxon>
        <taxon>Gammaproteobacteria</taxon>
        <taxon>Pasteurellales</taxon>
        <taxon>Pasteurellaceae</taxon>
        <taxon>Haemophilus</taxon>
    </lineage>
</organism>
<gene>
    <name evidence="1" type="ORF">NCTC11872_01543</name>
</gene>